<evidence type="ECO:0000256" key="1">
    <source>
        <dbReference type="SAM" id="MobiDB-lite"/>
    </source>
</evidence>
<reference evidence="4" key="1">
    <citation type="submission" date="2023-03" db="EMBL/GenBank/DDBJ databases">
        <title>Massive genome expansion in bonnet fungi (Mycena s.s.) driven by repeated elements and novel gene families across ecological guilds.</title>
        <authorList>
            <consortium name="Lawrence Berkeley National Laboratory"/>
            <person name="Harder C.B."/>
            <person name="Miyauchi S."/>
            <person name="Viragh M."/>
            <person name="Kuo A."/>
            <person name="Thoen E."/>
            <person name="Andreopoulos B."/>
            <person name="Lu D."/>
            <person name="Skrede I."/>
            <person name="Drula E."/>
            <person name="Henrissat B."/>
            <person name="Morin E."/>
            <person name="Kohler A."/>
            <person name="Barry K."/>
            <person name="LaButti K."/>
            <person name="Morin E."/>
            <person name="Salamov A."/>
            <person name="Lipzen A."/>
            <person name="Mereny Z."/>
            <person name="Hegedus B."/>
            <person name="Baldrian P."/>
            <person name="Stursova M."/>
            <person name="Weitz H."/>
            <person name="Taylor A."/>
            <person name="Grigoriev I.V."/>
            <person name="Nagy L.G."/>
            <person name="Martin F."/>
            <person name="Kauserud H."/>
        </authorList>
    </citation>
    <scope>NUCLEOTIDE SEQUENCE</scope>
    <source>
        <strain evidence="4">9144</strain>
    </source>
</reference>
<evidence type="ECO:0000313" key="4">
    <source>
        <dbReference type="EMBL" id="KAJ7207119.1"/>
    </source>
</evidence>
<evidence type="ECO:0000313" key="5">
    <source>
        <dbReference type="Proteomes" id="UP001219525"/>
    </source>
</evidence>
<keyword evidence="2" id="KW-0472">Membrane</keyword>
<dbReference type="Proteomes" id="UP001219525">
    <property type="component" value="Unassembled WGS sequence"/>
</dbReference>
<feature type="region of interest" description="Disordered" evidence="1">
    <location>
        <begin position="298"/>
        <end position="322"/>
    </location>
</feature>
<feature type="transmembrane region" description="Helical" evidence="2">
    <location>
        <begin position="133"/>
        <end position="154"/>
    </location>
</feature>
<sequence length="322" mass="36018">MLPFALKLVWCVLCSLGELISRTPYPNLKPPGTIASWTTIMALGSLPGPMWWATLSFCIALTILEGIFCLGMIWRMDPFAMPRAFCVAQTILMEASIFALGGINTAGCIATSLHVLKPKKWGDITASFKWRPIYIIPAVLCPVIASAIQITLVFKFDAIQPADDMHCDAIDPLWVRLVAHVMSIVLFFPTVYLSVTSWRRVARTVKHVERALDDNGLHQIRRERPNEHHSPGCQFIEPALPEQATNASTRKLPFFRHLHSISQPLRPPLLSPSPIEDDDERIATNYIVLHQFHHAGERYGLRDGQGGSQELRRGRDASPGLQ</sequence>
<evidence type="ECO:0000256" key="3">
    <source>
        <dbReference type="SAM" id="SignalP"/>
    </source>
</evidence>
<organism evidence="4 5">
    <name type="scientific">Mycena pura</name>
    <dbReference type="NCBI Taxonomy" id="153505"/>
    <lineage>
        <taxon>Eukaryota</taxon>
        <taxon>Fungi</taxon>
        <taxon>Dikarya</taxon>
        <taxon>Basidiomycota</taxon>
        <taxon>Agaricomycotina</taxon>
        <taxon>Agaricomycetes</taxon>
        <taxon>Agaricomycetidae</taxon>
        <taxon>Agaricales</taxon>
        <taxon>Marasmiineae</taxon>
        <taxon>Mycenaceae</taxon>
        <taxon>Mycena</taxon>
    </lineage>
</organism>
<name>A0AAD6YFH2_9AGAR</name>
<keyword evidence="2" id="KW-1133">Transmembrane helix</keyword>
<feature type="chain" id="PRO_5042077694" evidence="3">
    <location>
        <begin position="18"/>
        <end position="322"/>
    </location>
</feature>
<proteinExistence type="predicted"/>
<accession>A0AAD6YFH2</accession>
<keyword evidence="2" id="KW-0812">Transmembrane</keyword>
<keyword evidence="3" id="KW-0732">Signal</keyword>
<feature type="transmembrane region" description="Helical" evidence="2">
    <location>
        <begin position="51"/>
        <end position="74"/>
    </location>
</feature>
<keyword evidence="5" id="KW-1185">Reference proteome</keyword>
<dbReference type="AlphaFoldDB" id="A0AAD6YFH2"/>
<comment type="caution">
    <text evidence="4">The sequence shown here is derived from an EMBL/GenBank/DDBJ whole genome shotgun (WGS) entry which is preliminary data.</text>
</comment>
<gene>
    <name evidence="4" type="ORF">GGX14DRAFT_636323</name>
</gene>
<dbReference type="EMBL" id="JARJCW010000037">
    <property type="protein sequence ID" value="KAJ7207119.1"/>
    <property type="molecule type" value="Genomic_DNA"/>
</dbReference>
<protein>
    <submittedName>
        <fullName evidence="4">Uncharacterized protein</fullName>
    </submittedName>
</protein>
<evidence type="ECO:0000256" key="2">
    <source>
        <dbReference type="SAM" id="Phobius"/>
    </source>
</evidence>
<feature type="transmembrane region" description="Helical" evidence="2">
    <location>
        <begin position="174"/>
        <end position="195"/>
    </location>
</feature>
<feature type="signal peptide" evidence="3">
    <location>
        <begin position="1"/>
        <end position="17"/>
    </location>
</feature>